<dbReference type="Proteomes" id="UP001154322">
    <property type="component" value="Unassembled WGS sequence"/>
</dbReference>
<gene>
    <name evidence="4" type="ORF">WJ0W_006218</name>
</gene>
<feature type="chain" id="PRO_5047475100" evidence="2">
    <location>
        <begin position="26"/>
        <end position="194"/>
    </location>
</feature>
<reference evidence="4" key="1">
    <citation type="submission" date="2022-06" db="EMBL/GenBank/DDBJ databases">
        <authorList>
            <person name="Dietemann V."/>
            <person name="Ory F."/>
            <person name="Dainat B."/>
            <person name="Oberhansli S."/>
        </authorList>
    </citation>
    <scope>NUCLEOTIDE SEQUENCE</scope>
    <source>
        <strain evidence="4">Ena-SAMPLE-TAB-26-04-2022-14:26:32:270-5432</strain>
    </source>
</reference>
<evidence type="ECO:0000313" key="5">
    <source>
        <dbReference type="Proteomes" id="UP001154322"/>
    </source>
</evidence>
<name>A0ABN8UD58_9BACL</name>
<comment type="caution">
    <text evidence="4">The sequence shown here is derived from an EMBL/GenBank/DDBJ whole genome shotgun (WGS) entry which is preliminary data.</text>
</comment>
<evidence type="ECO:0000256" key="2">
    <source>
        <dbReference type="SAM" id="SignalP"/>
    </source>
</evidence>
<proteinExistence type="predicted"/>
<protein>
    <submittedName>
        <fullName evidence="4">Copper amine oxidase N-terminal domain-containing protein</fullName>
    </submittedName>
</protein>
<keyword evidence="5" id="KW-1185">Reference proteome</keyword>
<evidence type="ECO:0000313" key="4">
    <source>
        <dbReference type="EMBL" id="CAH8249031.1"/>
    </source>
</evidence>
<dbReference type="Pfam" id="PF07833">
    <property type="entry name" value="Cu_amine_oxidN1"/>
    <property type="match status" value="1"/>
</dbReference>
<evidence type="ECO:0000259" key="3">
    <source>
        <dbReference type="Pfam" id="PF07833"/>
    </source>
</evidence>
<feature type="signal peptide" evidence="2">
    <location>
        <begin position="1"/>
        <end position="25"/>
    </location>
</feature>
<dbReference type="InterPro" id="IPR012854">
    <property type="entry name" value="Cu_amine_oxidase-like_N"/>
</dbReference>
<feature type="coiled-coil region" evidence="1">
    <location>
        <begin position="161"/>
        <end position="188"/>
    </location>
</feature>
<sequence>MKKWTYLVSGVVIGALVATAGSAFADQVKSLVGKKVTGEYTVVINGKTLQDKGAVIDGRTNVPVRGISDALGADFKVEGKKIIVTTTEGEDLVSTESPNTTKPTSTNKFIGQPKASLENSKDIVENRILKPTQEERKKIFAEVQLLRESLEKYPELDDSSLTEKEKQLAEYDRMIEESTKELELINEALAALEK</sequence>
<evidence type="ECO:0000256" key="1">
    <source>
        <dbReference type="SAM" id="Coils"/>
    </source>
</evidence>
<keyword evidence="2" id="KW-0732">Signal</keyword>
<feature type="domain" description="Copper amine oxidase-like N-terminal" evidence="3">
    <location>
        <begin position="43"/>
        <end position="95"/>
    </location>
</feature>
<organism evidence="4 5">
    <name type="scientific">Paenibacillus melissococcoides</name>
    <dbReference type="NCBI Taxonomy" id="2912268"/>
    <lineage>
        <taxon>Bacteria</taxon>
        <taxon>Bacillati</taxon>
        <taxon>Bacillota</taxon>
        <taxon>Bacilli</taxon>
        <taxon>Bacillales</taxon>
        <taxon>Paenibacillaceae</taxon>
        <taxon>Paenibacillus</taxon>
    </lineage>
</organism>
<dbReference type="EMBL" id="CALYLO010000014">
    <property type="protein sequence ID" value="CAH8249031.1"/>
    <property type="molecule type" value="Genomic_DNA"/>
</dbReference>
<accession>A0ABN8UD58</accession>
<dbReference type="RefSeq" id="WP_213430977.1">
    <property type="nucleotide sequence ID" value="NZ_AP031286.1"/>
</dbReference>
<keyword evidence="1" id="KW-0175">Coiled coil</keyword>